<keyword evidence="1" id="KW-1133">Transmembrane helix</keyword>
<keyword evidence="4" id="KW-1185">Reference proteome</keyword>
<dbReference type="PANTHER" id="PTHR12771:SF56">
    <property type="entry name" value="CED-12"/>
    <property type="match status" value="1"/>
</dbReference>
<evidence type="ECO:0000313" key="3">
    <source>
        <dbReference type="EMBL" id="GAA0173994.1"/>
    </source>
</evidence>
<dbReference type="Pfam" id="PF04727">
    <property type="entry name" value="ELMO_CED12"/>
    <property type="match status" value="1"/>
</dbReference>
<dbReference type="EMBL" id="BAABME010008864">
    <property type="protein sequence ID" value="GAA0173994.1"/>
    <property type="molecule type" value="Genomic_DNA"/>
</dbReference>
<evidence type="ECO:0000313" key="4">
    <source>
        <dbReference type="Proteomes" id="UP001454036"/>
    </source>
</evidence>
<reference evidence="3 4" key="1">
    <citation type="submission" date="2024-01" db="EMBL/GenBank/DDBJ databases">
        <title>The complete chloroplast genome sequence of Lithospermum erythrorhizon: insights into the phylogenetic relationship among Boraginaceae species and the maternal lineages of purple gromwells.</title>
        <authorList>
            <person name="Okada T."/>
            <person name="Watanabe K."/>
        </authorList>
    </citation>
    <scope>NUCLEOTIDE SEQUENCE [LARGE SCALE GENOMIC DNA]</scope>
</reference>
<gene>
    <name evidence="3" type="ORF">LIER_27480</name>
</gene>
<keyword evidence="1" id="KW-0472">Membrane</keyword>
<dbReference type="InterPro" id="IPR006816">
    <property type="entry name" value="ELMO_dom"/>
</dbReference>
<feature type="transmembrane region" description="Helical" evidence="1">
    <location>
        <begin position="50"/>
        <end position="71"/>
    </location>
</feature>
<dbReference type="AlphaFoldDB" id="A0AAV3RDV9"/>
<dbReference type="InterPro" id="IPR050868">
    <property type="entry name" value="ELMO_domain-containing"/>
</dbReference>
<protein>
    <submittedName>
        <fullName evidence="3">Scaffold/adaptor protein</fullName>
    </submittedName>
</protein>
<organism evidence="3 4">
    <name type="scientific">Lithospermum erythrorhizon</name>
    <name type="common">Purple gromwell</name>
    <name type="synonym">Lithospermum officinale var. erythrorhizon</name>
    <dbReference type="NCBI Taxonomy" id="34254"/>
    <lineage>
        <taxon>Eukaryota</taxon>
        <taxon>Viridiplantae</taxon>
        <taxon>Streptophyta</taxon>
        <taxon>Embryophyta</taxon>
        <taxon>Tracheophyta</taxon>
        <taxon>Spermatophyta</taxon>
        <taxon>Magnoliopsida</taxon>
        <taxon>eudicotyledons</taxon>
        <taxon>Gunneridae</taxon>
        <taxon>Pentapetalae</taxon>
        <taxon>asterids</taxon>
        <taxon>lamiids</taxon>
        <taxon>Boraginales</taxon>
        <taxon>Boraginaceae</taxon>
        <taxon>Boraginoideae</taxon>
        <taxon>Lithospermeae</taxon>
        <taxon>Lithospermum</taxon>
    </lineage>
</organism>
<feature type="transmembrane region" description="Helical" evidence="1">
    <location>
        <begin position="83"/>
        <end position="100"/>
    </location>
</feature>
<dbReference type="PANTHER" id="PTHR12771">
    <property type="entry name" value="ENGULFMENT AND CELL MOTILITY"/>
    <property type="match status" value="1"/>
</dbReference>
<dbReference type="PROSITE" id="PS51335">
    <property type="entry name" value="ELMO"/>
    <property type="match status" value="1"/>
</dbReference>
<feature type="domain" description="ELMO" evidence="2">
    <location>
        <begin position="1"/>
        <end position="101"/>
    </location>
</feature>
<evidence type="ECO:0000256" key="1">
    <source>
        <dbReference type="SAM" id="Phobius"/>
    </source>
</evidence>
<accession>A0AAV3RDV9</accession>
<sequence length="101" mass="12147">MGWQGTDPSTDFRGGGFISLENLIYFAKAYPESFQDLLSKRIGERSEWEYPFAVAGINISFVLVVWYKCWIFNQEHLVHWQEFVFWNYLVWMIWHLIISFV</sequence>
<name>A0AAV3RDV9_LITER</name>
<comment type="caution">
    <text evidence="3">The sequence shown here is derived from an EMBL/GenBank/DDBJ whole genome shotgun (WGS) entry which is preliminary data.</text>
</comment>
<proteinExistence type="predicted"/>
<dbReference type="Proteomes" id="UP001454036">
    <property type="component" value="Unassembled WGS sequence"/>
</dbReference>
<evidence type="ECO:0000259" key="2">
    <source>
        <dbReference type="PROSITE" id="PS51335"/>
    </source>
</evidence>
<keyword evidence="1" id="KW-0812">Transmembrane</keyword>